<dbReference type="AlphaFoldDB" id="A0A7R9Q0M0"/>
<name>A0A7R9Q0M0_9ACAR</name>
<dbReference type="Gene3D" id="3.40.50.2300">
    <property type="match status" value="1"/>
</dbReference>
<sequence>MRGIFESGDEELVDAFKQAVDRVNNDRTVLARSKLVARIETIKSHDSFHASKLSQDDSSRMNNMVYGIVWPPPSSAPTLWERLEMSGLFESEYIHNQFKTTLTALIDAILGF</sequence>
<proteinExistence type="predicted"/>
<dbReference type="EMBL" id="CAJPIZ010004936">
    <property type="protein sequence ID" value="CAG2108105.1"/>
    <property type="molecule type" value="Genomic_DNA"/>
</dbReference>
<dbReference type="EMBL" id="OC859511">
    <property type="protein sequence ID" value="CAD7627675.1"/>
    <property type="molecule type" value="Genomic_DNA"/>
</dbReference>
<dbReference type="Proteomes" id="UP000759131">
    <property type="component" value="Unassembled WGS sequence"/>
</dbReference>
<organism evidence="1">
    <name type="scientific">Medioppia subpectinata</name>
    <dbReference type="NCBI Taxonomy" id="1979941"/>
    <lineage>
        <taxon>Eukaryota</taxon>
        <taxon>Metazoa</taxon>
        <taxon>Ecdysozoa</taxon>
        <taxon>Arthropoda</taxon>
        <taxon>Chelicerata</taxon>
        <taxon>Arachnida</taxon>
        <taxon>Acari</taxon>
        <taxon>Acariformes</taxon>
        <taxon>Sarcoptiformes</taxon>
        <taxon>Oribatida</taxon>
        <taxon>Brachypylina</taxon>
        <taxon>Oppioidea</taxon>
        <taxon>Oppiidae</taxon>
        <taxon>Medioppia</taxon>
    </lineage>
</organism>
<accession>A0A7R9Q0M0</accession>
<evidence type="ECO:0000313" key="1">
    <source>
        <dbReference type="EMBL" id="CAD7627675.1"/>
    </source>
</evidence>
<dbReference type="OrthoDB" id="5984008at2759"/>
<reference evidence="1" key="1">
    <citation type="submission" date="2020-11" db="EMBL/GenBank/DDBJ databases">
        <authorList>
            <person name="Tran Van P."/>
        </authorList>
    </citation>
    <scope>NUCLEOTIDE SEQUENCE</scope>
</reference>
<protein>
    <submittedName>
        <fullName evidence="1">Uncharacterized protein</fullName>
    </submittedName>
</protein>
<keyword evidence="2" id="KW-1185">Reference proteome</keyword>
<evidence type="ECO:0000313" key="2">
    <source>
        <dbReference type="Proteomes" id="UP000759131"/>
    </source>
</evidence>
<gene>
    <name evidence="1" type="ORF">OSB1V03_LOCUS8100</name>
</gene>